<gene>
    <name evidence="1" type="ORF">OCBIM_22024221mg</name>
</gene>
<evidence type="ECO:0000313" key="1">
    <source>
        <dbReference type="EMBL" id="KOF83198.1"/>
    </source>
</evidence>
<dbReference type="AlphaFoldDB" id="A0A0L8H1S1"/>
<organism evidence="1">
    <name type="scientific">Octopus bimaculoides</name>
    <name type="common">California two-spotted octopus</name>
    <dbReference type="NCBI Taxonomy" id="37653"/>
    <lineage>
        <taxon>Eukaryota</taxon>
        <taxon>Metazoa</taxon>
        <taxon>Spiralia</taxon>
        <taxon>Lophotrochozoa</taxon>
        <taxon>Mollusca</taxon>
        <taxon>Cephalopoda</taxon>
        <taxon>Coleoidea</taxon>
        <taxon>Octopodiformes</taxon>
        <taxon>Octopoda</taxon>
        <taxon>Incirrata</taxon>
        <taxon>Octopodidae</taxon>
        <taxon>Octopus</taxon>
    </lineage>
</organism>
<dbReference type="EMBL" id="KQ419550">
    <property type="protein sequence ID" value="KOF83198.1"/>
    <property type="molecule type" value="Genomic_DNA"/>
</dbReference>
<proteinExistence type="predicted"/>
<protein>
    <submittedName>
        <fullName evidence="1">Uncharacterized protein</fullName>
    </submittedName>
</protein>
<reference evidence="1" key="1">
    <citation type="submission" date="2015-07" db="EMBL/GenBank/DDBJ databases">
        <title>MeaNS - Measles Nucleotide Surveillance Program.</title>
        <authorList>
            <person name="Tran T."/>
            <person name="Druce J."/>
        </authorList>
    </citation>
    <scope>NUCLEOTIDE SEQUENCE</scope>
    <source>
        <strain evidence="1">UCB-OBI-ISO-001</strain>
        <tissue evidence="1">Gonad</tissue>
    </source>
</reference>
<sequence>MKSFWIQPLIVSLGVDSKLWWAKFMKNSKGKISTKDGLSSIVRFRDGVLLLKKSKYLVF</sequence>
<name>A0A0L8H1S1_OCTBM</name>
<accession>A0A0L8H1S1</accession>